<organism evidence="3 4">
    <name type="scientific">Penicillium cf. viridicatum</name>
    <dbReference type="NCBI Taxonomy" id="2972119"/>
    <lineage>
        <taxon>Eukaryota</taxon>
        <taxon>Fungi</taxon>
        <taxon>Dikarya</taxon>
        <taxon>Ascomycota</taxon>
        <taxon>Pezizomycotina</taxon>
        <taxon>Eurotiomycetes</taxon>
        <taxon>Eurotiomycetidae</taxon>
        <taxon>Eurotiales</taxon>
        <taxon>Aspergillaceae</taxon>
        <taxon>Penicillium</taxon>
    </lineage>
</organism>
<feature type="compositionally biased region" description="Polar residues" evidence="2">
    <location>
        <begin position="81"/>
        <end position="103"/>
    </location>
</feature>
<reference evidence="3" key="1">
    <citation type="submission" date="2022-11" db="EMBL/GenBank/DDBJ databases">
        <authorList>
            <person name="Petersen C."/>
        </authorList>
    </citation>
    <scope>NUCLEOTIDE SEQUENCE</scope>
    <source>
        <strain evidence="3">IBT 20477</strain>
    </source>
</reference>
<keyword evidence="1" id="KW-0175">Coiled coil</keyword>
<keyword evidence="4" id="KW-1185">Reference proteome</keyword>
<feature type="region of interest" description="Disordered" evidence="2">
    <location>
        <begin position="615"/>
        <end position="635"/>
    </location>
</feature>
<reference evidence="3" key="2">
    <citation type="journal article" date="2023" name="IMA Fungus">
        <title>Comparative genomic study of the Penicillium genus elucidates a diverse pangenome and 15 lateral gene transfer events.</title>
        <authorList>
            <person name="Petersen C."/>
            <person name="Sorensen T."/>
            <person name="Nielsen M.R."/>
            <person name="Sondergaard T.E."/>
            <person name="Sorensen J.L."/>
            <person name="Fitzpatrick D.A."/>
            <person name="Frisvad J.C."/>
            <person name="Nielsen K.L."/>
        </authorList>
    </citation>
    <scope>NUCLEOTIDE SEQUENCE</scope>
    <source>
        <strain evidence="3">IBT 20477</strain>
    </source>
</reference>
<name>A0A9W9LYH4_9EURO</name>
<feature type="coiled-coil region" evidence="1">
    <location>
        <begin position="233"/>
        <end position="260"/>
    </location>
</feature>
<evidence type="ECO:0000313" key="3">
    <source>
        <dbReference type="EMBL" id="KAJ5181839.1"/>
    </source>
</evidence>
<feature type="compositionally biased region" description="Acidic residues" evidence="2">
    <location>
        <begin position="615"/>
        <end position="628"/>
    </location>
</feature>
<dbReference type="EMBL" id="JAPQKQ010000009">
    <property type="protein sequence ID" value="KAJ5181839.1"/>
    <property type="molecule type" value="Genomic_DNA"/>
</dbReference>
<protein>
    <submittedName>
        <fullName evidence="3">Uncharacterized protein</fullName>
    </submittedName>
</protein>
<dbReference type="OrthoDB" id="5378502at2759"/>
<dbReference type="AlphaFoldDB" id="A0A9W9LYH4"/>
<evidence type="ECO:0000313" key="4">
    <source>
        <dbReference type="Proteomes" id="UP001150942"/>
    </source>
</evidence>
<feature type="region of interest" description="Disordered" evidence="2">
    <location>
        <begin position="465"/>
        <end position="501"/>
    </location>
</feature>
<evidence type="ECO:0000256" key="2">
    <source>
        <dbReference type="SAM" id="MobiDB-lite"/>
    </source>
</evidence>
<comment type="caution">
    <text evidence="3">The sequence shown here is derived from an EMBL/GenBank/DDBJ whole genome shotgun (WGS) entry which is preliminary data.</text>
</comment>
<proteinExistence type="predicted"/>
<feature type="region of interest" description="Disordered" evidence="2">
    <location>
        <begin position="1"/>
        <end position="127"/>
    </location>
</feature>
<evidence type="ECO:0000256" key="1">
    <source>
        <dbReference type="SAM" id="Coils"/>
    </source>
</evidence>
<feature type="compositionally biased region" description="Basic and acidic residues" evidence="2">
    <location>
        <begin position="1"/>
        <end position="10"/>
    </location>
</feature>
<gene>
    <name evidence="3" type="ORF">N7449_011986</name>
</gene>
<accession>A0A9W9LYH4</accession>
<sequence>MSGMKLRDSIRAPVRYGEDQYETPSQISLRHGYDDSFDDSIELGESGRPRPQKRRRPNTVPFNPNMPPAAFPSLSRPQPGRDSTTSAQNRGVGDSQQHMQTSDVALPLRNAGPKPTVPSPPSGIERVPTDQLDNYIASNNMDNPVYARNVNMARMTRVDAPPGTEDMVTSPDSDDDPLSDATQVLLDAIPNPKWRDLHKAMQVEIVENTMKYHSWRRVCDLLGLELDERTQLMQVINIRNKQIERENKRLDQMRRKQRRVLMRIDNSDLKRFKPPPQLVLKRIARDTNRNLLLTKYTDLLMCQAHEVLKARQYLHQHGLPRRYAGDWGDSLVVLRESGDSYEPDKFEWKDNLRFTPPPNEIETLINPLMDPVSSAKSTFIQSIGTCMNGTMNPKDLIQRNTDDTGPMMDWGKYYERKTDSSWDTTKPRLGGMVRVNIGPHNAAQIHQYKQAGVIPQGLSSQWQLTAMPESPPPEFPQETPSKAPRNGSLAQPFFNKPAKPISRVLTGNRSSVGFSPTESQLKYQRSIQQAKLEKIEAQAVAMHRQFNYQPTLQVNGVGLGISPARGNLQTLPLTQPVEEDMPSSFFARAYRGMTNMNVDRLMDEFVCFEPIVMPEESEPEQPEEEQPDEQPSSTDISTITEMSMDDVMLVSTDGCSSSDFRGVQFKPGPCVERENATSRTRTCFDLRYITNQRPILGSVALNYECPFVGNLCTPSVWHYIRLPLAPRET</sequence>
<dbReference type="Proteomes" id="UP001150942">
    <property type="component" value="Unassembled WGS sequence"/>
</dbReference>